<dbReference type="OrthoDB" id="2425329at2759"/>
<dbReference type="EMBL" id="KN042429">
    <property type="protein sequence ID" value="KFH62984.1"/>
    <property type="molecule type" value="Genomic_DNA"/>
</dbReference>
<evidence type="ECO:0000256" key="1">
    <source>
        <dbReference type="SAM" id="MobiDB-lite"/>
    </source>
</evidence>
<evidence type="ECO:0000313" key="3">
    <source>
        <dbReference type="Proteomes" id="UP000243308"/>
    </source>
</evidence>
<evidence type="ECO:0000313" key="2">
    <source>
        <dbReference type="EMBL" id="KFH62984.1"/>
    </source>
</evidence>
<feature type="region of interest" description="Disordered" evidence="1">
    <location>
        <begin position="82"/>
        <end position="146"/>
    </location>
</feature>
<accession>A0A086TM07</accession>
<dbReference type="Proteomes" id="UP000243308">
    <property type="component" value="Unassembled WGS sequence"/>
</dbReference>
<feature type="region of interest" description="Disordered" evidence="1">
    <location>
        <begin position="42"/>
        <end position="69"/>
    </location>
</feature>
<reference evidence="2 3" key="1">
    <citation type="submission" date="2011-02" db="EMBL/GenBank/DDBJ databases">
        <title>The Genome Sequence of Mortierella verticillata NRRL 6337.</title>
        <authorList>
            <consortium name="The Broad Institute Genome Sequencing Platform"/>
            <person name="Russ C."/>
            <person name="Cuomo C."/>
            <person name="Burger G."/>
            <person name="Gray M.W."/>
            <person name="Holland P.W.H."/>
            <person name="King N."/>
            <person name="Lang F.B.F."/>
            <person name="Roger A.J."/>
            <person name="Ruiz-Trillo I."/>
            <person name="Young S.K."/>
            <person name="Zeng Q."/>
            <person name="Gargeya S."/>
            <person name="Alvarado L."/>
            <person name="Berlin A."/>
            <person name="Chapman S.B."/>
            <person name="Chen Z."/>
            <person name="Freedman E."/>
            <person name="Gellesch M."/>
            <person name="Goldberg J."/>
            <person name="Griggs A."/>
            <person name="Gujja S."/>
            <person name="Heilman E."/>
            <person name="Heiman D."/>
            <person name="Howarth C."/>
            <person name="Mehta T."/>
            <person name="Neiman D."/>
            <person name="Pearson M."/>
            <person name="Roberts A."/>
            <person name="Saif S."/>
            <person name="Shea T."/>
            <person name="Shenoy N."/>
            <person name="Sisk P."/>
            <person name="Stolte C."/>
            <person name="Sykes S."/>
            <person name="White J."/>
            <person name="Yandava C."/>
            <person name="Haas B."/>
            <person name="Nusbaum C."/>
            <person name="Birren B."/>
        </authorList>
    </citation>
    <scope>NUCLEOTIDE SEQUENCE [LARGE SCALE GENOMIC DNA]</scope>
    <source>
        <strain evidence="2 3">NRRL 6337</strain>
    </source>
</reference>
<name>A0A086TM07_9FUNG</name>
<feature type="compositionally biased region" description="Low complexity" evidence="1">
    <location>
        <begin position="51"/>
        <end position="69"/>
    </location>
</feature>
<gene>
    <name evidence="2" type="ORF">MVEG_11022</name>
</gene>
<proteinExistence type="predicted"/>
<protein>
    <submittedName>
        <fullName evidence="2">Uncharacterized protein</fullName>
    </submittedName>
</protein>
<keyword evidence="3" id="KW-1185">Reference proteome</keyword>
<sequence>MHLEQYQERNEAAKCFEDDLDFCPSLTPREVSEFKLASILAQKERSKKQQQRSGHNSPTLSSPSPRTSRAVTIVDPVSGAPLFMPRSSSPPSPTSSIGSSFFSSSSSSENTPFPSRRTSSLGSPSSPASGHFSVVPPGFNNMGSEYAPMTLTSRQKHAQLQRQQEQQQLQQQLELDALYQQQELDSLYQQQMDAMYAYQFSGPFSPMSSQVWGSSFPMEMVVMGPPSPVYAPSHLPPPHMARSWHQSFVAVR</sequence>
<organism evidence="2 3">
    <name type="scientific">Podila verticillata NRRL 6337</name>
    <dbReference type="NCBI Taxonomy" id="1069443"/>
    <lineage>
        <taxon>Eukaryota</taxon>
        <taxon>Fungi</taxon>
        <taxon>Fungi incertae sedis</taxon>
        <taxon>Mucoromycota</taxon>
        <taxon>Mortierellomycotina</taxon>
        <taxon>Mortierellomycetes</taxon>
        <taxon>Mortierellales</taxon>
        <taxon>Mortierellaceae</taxon>
        <taxon>Podila</taxon>
    </lineage>
</organism>
<dbReference type="AlphaFoldDB" id="A0A086TM07"/>
<feature type="compositionally biased region" description="Low complexity" evidence="1">
    <location>
        <begin position="94"/>
        <end position="130"/>
    </location>
</feature>